<dbReference type="EMBL" id="BKCJ010066684">
    <property type="protein sequence ID" value="GEW63006.1"/>
    <property type="molecule type" value="Genomic_DNA"/>
</dbReference>
<comment type="caution">
    <text evidence="1">The sequence shown here is derived from an EMBL/GenBank/DDBJ whole genome shotgun (WGS) entry which is preliminary data.</text>
</comment>
<protein>
    <submittedName>
        <fullName evidence="1">Integrase, catalytic region, zinc finger, CCHC-type, peptidase aspartic, catalytic</fullName>
    </submittedName>
</protein>
<sequence length="440" mass="49748">MDIESAQNNAVANLPLLKQGDYEMWKLRIEQYFQIQDYALWDVIENVNSFNPVPRITSNIDGTYTSTISGPVTTKEKAQKNNDVKAGSMLLIALPNEHLLKITQYKNAKTLFEAIQASNNEVDTTSIQVSDASTPVSTVSSLDNTANLNDATVRNGFEMTVSFAEYESKKVLSENWLRDDDLVYWLILKGEEEAGIRMMMPTAGMYEKTSPRSCLRWKPAGRIFNTVKLSSNIMPNPPSPTPYLPPTKKDWDTLFQPIFDEYFNPLPSVVSPVPTAAALRLVDPTDTPSSTTTNQDVLSISTSQNLKEIQSLVIPSGVEEYFHDIEVAHLDNDPFFVVLIPEPNSKESSLRDVIPTNVHSVNQPQEHLKKWTKDHPLDNVIGSPSRLVSTRHQLQNESMFYYFDAFLTSVEPKNYKEALKESCWIEAMQEELNKFELLEV</sequence>
<organism evidence="1">
    <name type="scientific">Tanacetum cinerariifolium</name>
    <name type="common">Dalmatian daisy</name>
    <name type="synonym">Chrysanthemum cinerariifolium</name>
    <dbReference type="NCBI Taxonomy" id="118510"/>
    <lineage>
        <taxon>Eukaryota</taxon>
        <taxon>Viridiplantae</taxon>
        <taxon>Streptophyta</taxon>
        <taxon>Embryophyta</taxon>
        <taxon>Tracheophyta</taxon>
        <taxon>Spermatophyta</taxon>
        <taxon>Magnoliopsida</taxon>
        <taxon>eudicotyledons</taxon>
        <taxon>Gunneridae</taxon>
        <taxon>Pentapetalae</taxon>
        <taxon>asterids</taxon>
        <taxon>campanulids</taxon>
        <taxon>Asterales</taxon>
        <taxon>Asteraceae</taxon>
        <taxon>Asteroideae</taxon>
        <taxon>Anthemideae</taxon>
        <taxon>Anthemidinae</taxon>
        <taxon>Tanacetum</taxon>
    </lineage>
</organism>
<dbReference type="AlphaFoldDB" id="A0A699GWI9"/>
<evidence type="ECO:0000313" key="1">
    <source>
        <dbReference type="EMBL" id="GEW63006.1"/>
    </source>
</evidence>
<name>A0A699GWI9_TANCI</name>
<reference evidence="1" key="1">
    <citation type="journal article" date="2019" name="Sci. Rep.">
        <title>Draft genome of Tanacetum cinerariifolium, the natural source of mosquito coil.</title>
        <authorList>
            <person name="Yamashiro T."/>
            <person name="Shiraishi A."/>
            <person name="Satake H."/>
            <person name="Nakayama K."/>
        </authorList>
    </citation>
    <scope>NUCLEOTIDE SEQUENCE</scope>
</reference>
<accession>A0A699GWI9</accession>
<gene>
    <name evidence="1" type="ORF">Tci_234982</name>
</gene>
<proteinExistence type="predicted"/>